<dbReference type="Proteomes" id="UP000828390">
    <property type="component" value="Unassembled WGS sequence"/>
</dbReference>
<comment type="caution">
    <text evidence="2">The sequence shown here is derived from an EMBL/GenBank/DDBJ whole genome shotgun (WGS) entry which is preliminary data.</text>
</comment>
<dbReference type="SUPFAM" id="SSF47473">
    <property type="entry name" value="EF-hand"/>
    <property type="match status" value="1"/>
</dbReference>
<dbReference type="Gene3D" id="1.10.238.10">
    <property type="entry name" value="EF-hand"/>
    <property type="match status" value="1"/>
</dbReference>
<evidence type="ECO:0000313" key="2">
    <source>
        <dbReference type="EMBL" id="KAH3863735.1"/>
    </source>
</evidence>
<dbReference type="AlphaFoldDB" id="A0A9D4LRV3"/>
<sequence length="187" mass="20971">MADQGMLEEKWRIVFSLIDINKDGVVSSADAEFCKRTFGEMFADADKKAVAVADLDRYWDTLIFLGKTPDWSIEINGDKFVENFAEAFTADKTGTQTSISKALNHLLAAADIDGTKVFTYEKFFKFHEAFNLANDVVVRTTFNLIGPDANDACSLDQMHQFYVELFVGENVEKFNALKSAYKSVGML</sequence>
<dbReference type="InterPro" id="IPR011992">
    <property type="entry name" value="EF-hand-dom_pair"/>
</dbReference>
<dbReference type="EMBL" id="JAIWYP010000002">
    <property type="protein sequence ID" value="KAH3863735.1"/>
    <property type="molecule type" value="Genomic_DNA"/>
</dbReference>
<gene>
    <name evidence="2" type="ORF">DPMN_026733</name>
</gene>
<evidence type="ECO:0000313" key="3">
    <source>
        <dbReference type="Proteomes" id="UP000828390"/>
    </source>
</evidence>
<reference evidence="2" key="2">
    <citation type="submission" date="2020-11" db="EMBL/GenBank/DDBJ databases">
        <authorList>
            <person name="McCartney M.A."/>
            <person name="Auch B."/>
            <person name="Kono T."/>
            <person name="Mallez S."/>
            <person name="Becker A."/>
            <person name="Gohl D.M."/>
            <person name="Silverstein K.A.T."/>
            <person name="Koren S."/>
            <person name="Bechman K.B."/>
            <person name="Herman A."/>
            <person name="Abrahante J.E."/>
            <person name="Garbe J."/>
        </authorList>
    </citation>
    <scope>NUCLEOTIDE SEQUENCE</scope>
    <source>
        <strain evidence="2">Duluth1</strain>
        <tissue evidence="2">Whole animal</tissue>
    </source>
</reference>
<reference evidence="2" key="1">
    <citation type="journal article" date="2019" name="bioRxiv">
        <title>The Genome of the Zebra Mussel, Dreissena polymorpha: A Resource for Invasive Species Research.</title>
        <authorList>
            <person name="McCartney M.A."/>
            <person name="Auch B."/>
            <person name="Kono T."/>
            <person name="Mallez S."/>
            <person name="Zhang Y."/>
            <person name="Obille A."/>
            <person name="Becker A."/>
            <person name="Abrahante J.E."/>
            <person name="Garbe J."/>
            <person name="Badalamenti J.P."/>
            <person name="Herman A."/>
            <person name="Mangelson H."/>
            <person name="Liachko I."/>
            <person name="Sullivan S."/>
            <person name="Sone E.D."/>
            <person name="Koren S."/>
            <person name="Silverstein K.A.T."/>
            <person name="Beckman K.B."/>
            <person name="Gohl D.M."/>
        </authorList>
    </citation>
    <scope>NUCLEOTIDE SEQUENCE</scope>
    <source>
        <strain evidence="2">Duluth1</strain>
        <tissue evidence="2">Whole animal</tissue>
    </source>
</reference>
<evidence type="ECO:0000259" key="1">
    <source>
        <dbReference type="PROSITE" id="PS50222"/>
    </source>
</evidence>
<dbReference type="PROSITE" id="PS50222">
    <property type="entry name" value="EF_HAND_2"/>
    <property type="match status" value="1"/>
</dbReference>
<dbReference type="GO" id="GO:0005509">
    <property type="term" value="F:calcium ion binding"/>
    <property type="evidence" value="ECO:0007669"/>
    <property type="project" value="InterPro"/>
</dbReference>
<proteinExistence type="predicted"/>
<organism evidence="2 3">
    <name type="scientific">Dreissena polymorpha</name>
    <name type="common">Zebra mussel</name>
    <name type="synonym">Mytilus polymorpha</name>
    <dbReference type="NCBI Taxonomy" id="45954"/>
    <lineage>
        <taxon>Eukaryota</taxon>
        <taxon>Metazoa</taxon>
        <taxon>Spiralia</taxon>
        <taxon>Lophotrochozoa</taxon>
        <taxon>Mollusca</taxon>
        <taxon>Bivalvia</taxon>
        <taxon>Autobranchia</taxon>
        <taxon>Heteroconchia</taxon>
        <taxon>Euheterodonta</taxon>
        <taxon>Imparidentia</taxon>
        <taxon>Neoheterodontei</taxon>
        <taxon>Myida</taxon>
        <taxon>Dreissenoidea</taxon>
        <taxon>Dreissenidae</taxon>
        <taxon>Dreissena</taxon>
    </lineage>
</organism>
<dbReference type="InterPro" id="IPR002048">
    <property type="entry name" value="EF_hand_dom"/>
</dbReference>
<protein>
    <recommendedName>
        <fullName evidence="1">EF-hand domain-containing protein</fullName>
    </recommendedName>
</protein>
<feature type="domain" description="EF-hand" evidence="1">
    <location>
        <begin position="6"/>
        <end position="41"/>
    </location>
</feature>
<accession>A0A9D4LRV3</accession>
<keyword evidence="3" id="KW-1185">Reference proteome</keyword>
<name>A0A9D4LRV3_DREPO</name>